<evidence type="ECO:0000313" key="1">
    <source>
        <dbReference type="EMBL" id="MFM9332182.1"/>
    </source>
</evidence>
<organism evidence="1 2">
    <name type="scientific">Paenibacillus mesotrionivorans</name>
    <dbReference type="NCBI Taxonomy" id="3160968"/>
    <lineage>
        <taxon>Bacteria</taxon>
        <taxon>Bacillati</taxon>
        <taxon>Bacillota</taxon>
        <taxon>Bacilli</taxon>
        <taxon>Bacillales</taxon>
        <taxon>Paenibacillaceae</taxon>
        <taxon>Paenibacillus</taxon>
    </lineage>
</organism>
<comment type="caution">
    <text evidence="1">The sequence shown here is derived from an EMBL/GenBank/DDBJ whole genome shotgun (WGS) entry which is preliminary data.</text>
</comment>
<reference evidence="1" key="1">
    <citation type="submission" date="2024-12" db="EMBL/GenBank/DDBJ databases">
        <authorList>
            <person name="Wu N."/>
        </authorList>
    </citation>
    <scope>NUCLEOTIDE SEQUENCE</scope>
    <source>
        <strain evidence="1">P15</strain>
    </source>
</reference>
<accession>A0ACC7P680</accession>
<sequence>MVMGKLRYKLWRDLKQSAGQFMAFAVVIAVGAFFYTGLVTLSDNLSGYTEQYFNKHNISDLNVYYSQLSKQEMASLSGIQGVKKIEGRYSIQASEVFDSYKAIINVHSIPEDNTINTPAVLEGSIPSNQGEVLLDSHYAREHNYRTGDAITIRANNKELRFTIVGLGENVEHAKKNEIQDHKTHGIAYVAEASVPDIAEGNVYNEILVDAEDGYDIDQIAQVIEGKSRNLSYRSQMSKERSFSYSQLTATIHNNGLMSKVIPLVLFLIEAIILFLTMSRMIDSQRNQVGIMKALGVKNRSIMLHYMGFPVIVGITGSILGYIVAALVFVPMVTASNANSYSLPGIEFSLSPFSLVPPIVISSVFGMISCYLSGRKVLKERAAQMLRPKPPKAMKKIVMERIPGIWSRLPYSYKLILRNIFLNKPKALASSIGVAVSTILLITAFGTQMSLQKVADQIGEVYTYDLKMDYKTGVNLETLKLPSGIKSSYGLSTLPVNFMKDSRAEKADLVVTGTENKLIHFFDAHDNQVALENGGVLVPKSYADKYHISEGDLIQLAFTAPELRNQTVTMKVQHITNQYSNPSFFVTPEYLESFGLTYSPTSLLVAADHAAEVSQIRSFFEQDPQVEAITDQTDLGKSAEYMMQQNSFMFIMFIICAVILSFGAIYTISSINIYERNRELATLKVLGYPKHKINRLIFSENIAVTAFAVILALPASGYVFGNIVKALSSSHQQIPDQLPAAVILIAVLLALLLTATSSLLLRRKVAGINMIESLKSVE</sequence>
<evidence type="ECO:0000313" key="2">
    <source>
        <dbReference type="Proteomes" id="UP001631969"/>
    </source>
</evidence>
<dbReference type="Proteomes" id="UP001631969">
    <property type="component" value="Unassembled WGS sequence"/>
</dbReference>
<proteinExistence type="predicted"/>
<keyword evidence="2" id="KW-1185">Reference proteome</keyword>
<dbReference type="EMBL" id="JBJURJ010000027">
    <property type="protein sequence ID" value="MFM9332182.1"/>
    <property type="molecule type" value="Genomic_DNA"/>
</dbReference>
<gene>
    <name evidence="1" type="ORF">ACI1P1_28195</name>
</gene>
<name>A0ACC7P680_9BACL</name>
<protein>
    <submittedName>
        <fullName evidence="1">ABC transporter permease</fullName>
    </submittedName>
</protein>